<evidence type="ECO:0000313" key="2">
    <source>
        <dbReference type="Proteomes" id="UP000000763"/>
    </source>
</evidence>
<dbReference type="EMBL" id="AP008209">
    <property type="protein sequence ID" value="BAH91973.1"/>
    <property type="molecule type" value="Genomic_DNA"/>
</dbReference>
<sequence>MRRKRTSVRTVRVVVLEGRGKDECDAVEWCVESGTGKWTRRKMGQRPEGSAWWNTGIVEWTMEWTLIGSSHFPMPPRPLTTDLFGSKQSMLQIANFCSVLLLVATSQNLIDSFAIPLL</sequence>
<reference evidence="2" key="2">
    <citation type="journal article" date="2008" name="Nucleic Acids Res.">
        <title>The rice annotation project database (RAP-DB): 2008 update.</title>
        <authorList>
            <consortium name="The rice annotation project (RAP)"/>
        </authorList>
    </citation>
    <scope>GENOME REANNOTATION</scope>
    <source>
        <strain evidence="2">cv. Nipponbare</strain>
    </source>
</reference>
<organism evidence="1 2">
    <name type="scientific">Oryza sativa subsp. japonica</name>
    <name type="common">Rice</name>
    <dbReference type="NCBI Taxonomy" id="39947"/>
    <lineage>
        <taxon>Eukaryota</taxon>
        <taxon>Viridiplantae</taxon>
        <taxon>Streptophyta</taxon>
        <taxon>Embryophyta</taxon>
        <taxon>Tracheophyta</taxon>
        <taxon>Spermatophyta</taxon>
        <taxon>Magnoliopsida</taxon>
        <taxon>Liliopsida</taxon>
        <taxon>Poales</taxon>
        <taxon>Poaceae</taxon>
        <taxon>BOP clade</taxon>
        <taxon>Oryzoideae</taxon>
        <taxon>Oryzeae</taxon>
        <taxon>Oryzinae</taxon>
        <taxon>Oryza</taxon>
        <taxon>Oryza sativa</taxon>
    </lineage>
</organism>
<evidence type="ECO:0000313" key="1">
    <source>
        <dbReference type="EMBL" id="BAH91973.1"/>
    </source>
</evidence>
<proteinExistence type="predicted"/>
<name>C7J0J2_ORYSJ</name>
<accession>C7J0J2</accession>
<reference evidence="1 2" key="1">
    <citation type="journal article" date="2005" name="Nature">
        <title>The map-based sequence of the rice genome.</title>
        <authorList>
            <consortium name="International rice genome sequencing project (IRGSP)"/>
            <person name="Matsumoto T."/>
            <person name="Wu J."/>
            <person name="Kanamori H."/>
            <person name="Katayose Y."/>
            <person name="Fujisawa M."/>
            <person name="Namiki N."/>
            <person name="Mizuno H."/>
            <person name="Yamamoto K."/>
            <person name="Antonio B.A."/>
            <person name="Baba T."/>
            <person name="Sakata K."/>
            <person name="Nagamura Y."/>
            <person name="Aoki H."/>
            <person name="Arikawa K."/>
            <person name="Arita K."/>
            <person name="Bito T."/>
            <person name="Chiden Y."/>
            <person name="Fujitsuka N."/>
            <person name="Fukunaka R."/>
            <person name="Hamada M."/>
            <person name="Harada C."/>
            <person name="Hayashi A."/>
            <person name="Hijishita S."/>
            <person name="Honda M."/>
            <person name="Hosokawa S."/>
            <person name="Ichikawa Y."/>
            <person name="Idonuma A."/>
            <person name="Iijima M."/>
            <person name="Ikeda M."/>
            <person name="Ikeno M."/>
            <person name="Ito K."/>
            <person name="Ito S."/>
            <person name="Ito T."/>
            <person name="Ito Y."/>
            <person name="Ito Y."/>
            <person name="Iwabuchi A."/>
            <person name="Kamiya K."/>
            <person name="Karasawa W."/>
            <person name="Kurita K."/>
            <person name="Katagiri S."/>
            <person name="Kikuta A."/>
            <person name="Kobayashi H."/>
            <person name="Kobayashi N."/>
            <person name="Machita K."/>
            <person name="Maehara T."/>
            <person name="Masukawa M."/>
            <person name="Mizubayashi T."/>
            <person name="Mukai Y."/>
            <person name="Nagasaki H."/>
            <person name="Nagata Y."/>
            <person name="Naito S."/>
            <person name="Nakashima M."/>
            <person name="Nakama Y."/>
            <person name="Nakamichi Y."/>
            <person name="Nakamura M."/>
            <person name="Meguro A."/>
            <person name="Negishi M."/>
            <person name="Ohta I."/>
            <person name="Ohta T."/>
            <person name="Okamoto M."/>
            <person name="Ono N."/>
            <person name="Saji S."/>
            <person name="Sakaguchi M."/>
            <person name="Sakai K."/>
            <person name="Shibata M."/>
            <person name="Shimokawa T."/>
            <person name="Song J."/>
            <person name="Takazaki Y."/>
            <person name="Terasawa K."/>
            <person name="Tsugane M."/>
            <person name="Tsuji K."/>
            <person name="Ueda S."/>
            <person name="Waki K."/>
            <person name="Yamagata H."/>
            <person name="Yamamoto M."/>
            <person name="Yamamoto S."/>
            <person name="Yamane H."/>
            <person name="Yoshiki S."/>
            <person name="Yoshihara R."/>
            <person name="Yukawa K."/>
            <person name="Zhong H."/>
            <person name="Yano M."/>
            <person name="Yuan Q."/>
            <person name="Ouyang S."/>
            <person name="Liu J."/>
            <person name="Jones K.M."/>
            <person name="Gansberger K."/>
            <person name="Moffat K."/>
            <person name="Hill J."/>
            <person name="Bera J."/>
            <person name="Fadrosh D."/>
            <person name="Jin S."/>
            <person name="Johri S."/>
            <person name="Kim M."/>
            <person name="Overton L."/>
            <person name="Reardon M."/>
            <person name="Tsitrin T."/>
            <person name="Vuong H."/>
            <person name="Weaver B."/>
            <person name="Ciecko A."/>
            <person name="Tallon L."/>
            <person name="Jackson J."/>
            <person name="Pai G."/>
            <person name="Aken S.V."/>
            <person name="Utterback T."/>
            <person name="Reidmuller S."/>
            <person name="Feldblyum T."/>
            <person name="Hsiao J."/>
            <person name="Zismann V."/>
            <person name="Iobst S."/>
            <person name="de Vazeille A.R."/>
            <person name="Buell C.R."/>
            <person name="Ying K."/>
            <person name="Li Y."/>
            <person name="Lu T."/>
            <person name="Huang Y."/>
            <person name="Zhao Q."/>
            <person name="Feng Q."/>
            <person name="Zhang L."/>
            <person name="Zhu J."/>
            <person name="Weng Q."/>
            <person name="Mu J."/>
            <person name="Lu Y."/>
            <person name="Fan D."/>
            <person name="Liu Y."/>
            <person name="Guan J."/>
            <person name="Zhang Y."/>
            <person name="Yu S."/>
            <person name="Liu X."/>
            <person name="Zhang Y."/>
            <person name="Hong G."/>
            <person name="Han B."/>
            <person name="Choisne N."/>
            <person name="Demange N."/>
            <person name="Orjeda G."/>
            <person name="Samain S."/>
            <person name="Cattolico L."/>
            <person name="Pelletier E."/>
            <person name="Couloux A."/>
            <person name="Segurens B."/>
            <person name="Wincker P."/>
            <person name="D'Hont A."/>
            <person name="Scarpelli C."/>
            <person name="Weissenbach J."/>
            <person name="Salanoubat M."/>
            <person name="Quetier F."/>
            <person name="Yu Y."/>
            <person name="Kim H.R."/>
            <person name="Rambo T."/>
            <person name="Currie J."/>
            <person name="Collura K."/>
            <person name="Luo M."/>
            <person name="Yang T."/>
            <person name="Ammiraju J.S.S."/>
            <person name="Engler F."/>
            <person name="Soderlund C."/>
            <person name="Wing R.A."/>
            <person name="Palmer L.E."/>
            <person name="de la Bastide M."/>
            <person name="Spiegel L."/>
            <person name="Nascimento L."/>
            <person name="Zutavern T."/>
            <person name="O'Shaughnessy A."/>
            <person name="Dike S."/>
            <person name="Dedhia N."/>
            <person name="Preston R."/>
            <person name="Balija V."/>
            <person name="McCombie W.R."/>
            <person name="Chow T."/>
            <person name="Chen H."/>
            <person name="Chung M."/>
            <person name="Chen C."/>
            <person name="Shaw J."/>
            <person name="Wu H."/>
            <person name="Hsiao K."/>
            <person name="Chao Y."/>
            <person name="Chu M."/>
            <person name="Cheng C."/>
            <person name="Hour A."/>
            <person name="Lee P."/>
            <person name="Lin S."/>
            <person name="Lin Y."/>
            <person name="Liou J."/>
            <person name="Liu S."/>
            <person name="Hsing Y."/>
            <person name="Raghuvanshi S."/>
            <person name="Mohanty A."/>
            <person name="Bharti A.K."/>
            <person name="Gaur A."/>
            <person name="Gupta V."/>
            <person name="Kumar D."/>
            <person name="Ravi V."/>
            <person name="Vij S."/>
            <person name="Kapur A."/>
            <person name="Khurana P."/>
            <person name="Khurana P."/>
            <person name="Khurana J.P."/>
            <person name="Tyagi A.K."/>
            <person name="Gaikwad K."/>
            <person name="Singh A."/>
            <person name="Dalal V."/>
            <person name="Srivastava S."/>
            <person name="Dixit A."/>
            <person name="Pal A.K."/>
            <person name="Ghazi I.A."/>
            <person name="Yadav M."/>
            <person name="Pandit A."/>
            <person name="Bhargava A."/>
            <person name="Sureshbabu K."/>
            <person name="Batra K."/>
            <person name="Sharma T.R."/>
            <person name="Mohapatra T."/>
            <person name="Singh N.K."/>
            <person name="Messing J."/>
            <person name="Nelson A.B."/>
            <person name="Fuks G."/>
            <person name="Kavchok S."/>
            <person name="Keizer G."/>
            <person name="Linton E."/>
            <person name="Llaca V."/>
            <person name="Song R."/>
            <person name="Tanyolac B."/>
            <person name="Young S."/>
            <person name="Ho-Il K."/>
            <person name="Hahn J.H."/>
            <person name="Sangsakoo G."/>
            <person name="Vanavichit A."/>
            <person name="de Mattos Luiz.A.T."/>
            <person name="Zimmer P.D."/>
            <person name="Malone G."/>
            <person name="Dellagostin O."/>
            <person name="de Oliveira A.C."/>
            <person name="Bevan M."/>
            <person name="Bancroft I."/>
            <person name="Minx P."/>
            <person name="Cordum H."/>
            <person name="Wilson R."/>
            <person name="Cheng Z."/>
            <person name="Jin W."/>
            <person name="Jiang J."/>
            <person name="Leong S.A."/>
            <person name="Iwama H."/>
            <person name="Gojobori T."/>
            <person name="Itoh T."/>
            <person name="Niimura Y."/>
            <person name="Fujii Y."/>
            <person name="Habara T."/>
            <person name="Sakai H."/>
            <person name="Sato Y."/>
            <person name="Wilson G."/>
            <person name="Kumar K."/>
            <person name="McCouch S."/>
            <person name="Juretic N."/>
            <person name="Hoen D."/>
            <person name="Wright S."/>
            <person name="Bruskiewich R."/>
            <person name="Bureau T."/>
            <person name="Miyao A."/>
            <person name="Hirochika H."/>
            <person name="Nishikawa T."/>
            <person name="Kadowaki K."/>
            <person name="Sugiura M."/>
            <person name="Burr B."/>
            <person name="Sasaki T."/>
        </authorList>
    </citation>
    <scope>NUCLEOTIDE SEQUENCE [LARGE SCALE GENOMIC DNA]</scope>
    <source>
        <strain evidence="2">cv. Nipponbare</strain>
    </source>
</reference>
<dbReference type="KEGG" id="dosa:Os03g0124150"/>
<gene>
    <name evidence="1" type="ordered locus">Os03g0124150</name>
</gene>
<protein>
    <submittedName>
        <fullName evidence="1">Os03g0124150 protein</fullName>
    </submittedName>
</protein>
<dbReference type="AlphaFoldDB" id="C7J0J2"/>
<dbReference type="Proteomes" id="UP000000763">
    <property type="component" value="Chromosome 3"/>
</dbReference>